<name>A0A6A5RDF8_9PLEO</name>
<dbReference type="RefSeq" id="XP_033444000.1">
    <property type="nucleotide sequence ID" value="XM_033597051.1"/>
</dbReference>
<dbReference type="OrthoDB" id="3768532at2759"/>
<reference evidence="1" key="1">
    <citation type="journal article" date="2020" name="Stud. Mycol.">
        <title>101 Dothideomycetes genomes: a test case for predicting lifestyles and emergence of pathogens.</title>
        <authorList>
            <person name="Haridas S."/>
            <person name="Albert R."/>
            <person name="Binder M."/>
            <person name="Bloem J."/>
            <person name="Labutti K."/>
            <person name="Salamov A."/>
            <person name="Andreopoulos B."/>
            <person name="Baker S."/>
            <person name="Barry K."/>
            <person name="Bills G."/>
            <person name="Bluhm B."/>
            <person name="Cannon C."/>
            <person name="Castanera R."/>
            <person name="Culley D."/>
            <person name="Daum C."/>
            <person name="Ezra D."/>
            <person name="Gonzalez J."/>
            <person name="Henrissat B."/>
            <person name="Kuo A."/>
            <person name="Liang C."/>
            <person name="Lipzen A."/>
            <person name="Lutzoni F."/>
            <person name="Magnuson J."/>
            <person name="Mondo S."/>
            <person name="Nolan M."/>
            <person name="Ohm R."/>
            <person name="Pangilinan J."/>
            <person name="Park H.-J."/>
            <person name="Ramirez L."/>
            <person name="Alfaro M."/>
            <person name="Sun H."/>
            <person name="Tritt A."/>
            <person name="Yoshinaga Y."/>
            <person name="Zwiers L.-H."/>
            <person name="Turgeon B."/>
            <person name="Goodwin S."/>
            <person name="Spatafora J."/>
            <person name="Crous P."/>
            <person name="Grigoriev I."/>
        </authorList>
    </citation>
    <scope>NUCLEOTIDE SEQUENCE</scope>
    <source>
        <strain evidence="1">CBS 183.55</strain>
    </source>
</reference>
<sequence length="191" mass="21823">MALPDSVVPKLRLDGSNHFHWEKAYKLYAKSQGYHGLLDGTWEEPEVNKGDTLITPRTINTTYPDQASLLQAQEEVKEHNKAVEEQYVEEWKQRRRWEAASAALGLVLLSTVPQSLYESISDLPDIADQFNTIVGRFRDQGVTECSIWADFFKLRAHECNTTITFVDKFKAGLAKLTQIKDCKLSDRQAVY</sequence>
<gene>
    <name evidence="1" type="ORF">M421DRAFT_74505</name>
</gene>
<keyword evidence="2" id="KW-1185">Reference proteome</keyword>
<protein>
    <submittedName>
        <fullName evidence="1">Uncharacterized protein</fullName>
    </submittedName>
</protein>
<dbReference type="AlphaFoldDB" id="A0A6A5RDF8"/>
<evidence type="ECO:0000313" key="1">
    <source>
        <dbReference type="EMBL" id="KAF1923747.1"/>
    </source>
</evidence>
<organism evidence="1 2">
    <name type="scientific">Didymella exigua CBS 183.55</name>
    <dbReference type="NCBI Taxonomy" id="1150837"/>
    <lineage>
        <taxon>Eukaryota</taxon>
        <taxon>Fungi</taxon>
        <taxon>Dikarya</taxon>
        <taxon>Ascomycota</taxon>
        <taxon>Pezizomycotina</taxon>
        <taxon>Dothideomycetes</taxon>
        <taxon>Pleosporomycetidae</taxon>
        <taxon>Pleosporales</taxon>
        <taxon>Pleosporineae</taxon>
        <taxon>Didymellaceae</taxon>
        <taxon>Didymella</taxon>
    </lineage>
</organism>
<dbReference type="GeneID" id="54354718"/>
<proteinExistence type="predicted"/>
<evidence type="ECO:0000313" key="2">
    <source>
        <dbReference type="Proteomes" id="UP000800082"/>
    </source>
</evidence>
<dbReference type="Proteomes" id="UP000800082">
    <property type="component" value="Unassembled WGS sequence"/>
</dbReference>
<accession>A0A6A5RDF8</accession>
<dbReference type="EMBL" id="ML979001">
    <property type="protein sequence ID" value="KAF1923747.1"/>
    <property type="molecule type" value="Genomic_DNA"/>
</dbReference>
<feature type="non-terminal residue" evidence="1">
    <location>
        <position position="191"/>
    </location>
</feature>